<reference evidence="2 3" key="1">
    <citation type="journal article" date="2022" name="Nat. Ecol. Evol.">
        <title>A masculinizing supergene underlies an exaggerated male reproductive morph in a spider.</title>
        <authorList>
            <person name="Hendrickx F."/>
            <person name="De Corte Z."/>
            <person name="Sonet G."/>
            <person name="Van Belleghem S.M."/>
            <person name="Kostlbacher S."/>
            <person name="Vangestel C."/>
        </authorList>
    </citation>
    <scope>NUCLEOTIDE SEQUENCE [LARGE SCALE GENOMIC DNA]</scope>
    <source>
        <strain evidence="2">W744_W776</strain>
    </source>
</reference>
<comment type="caution">
    <text evidence="2">The sequence shown here is derived from an EMBL/GenBank/DDBJ whole genome shotgun (WGS) entry which is preliminary data.</text>
</comment>
<evidence type="ECO:0000313" key="3">
    <source>
        <dbReference type="Proteomes" id="UP000827092"/>
    </source>
</evidence>
<protein>
    <submittedName>
        <fullName evidence="2">Uncharacterized protein</fullName>
    </submittedName>
</protein>
<dbReference type="EMBL" id="JAFNEN010000110">
    <property type="protein sequence ID" value="KAG8194046.1"/>
    <property type="molecule type" value="Genomic_DNA"/>
</dbReference>
<accession>A0AAV6VCH2</accession>
<evidence type="ECO:0000256" key="1">
    <source>
        <dbReference type="SAM" id="MobiDB-lite"/>
    </source>
</evidence>
<gene>
    <name evidence="2" type="ORF">JTE90_028388</name>
</gene>
<sequence>MQRNTQLETFKLNLYCLFHSHIFGAQGSSKKTNPESSSKSSSPSEHLELGLLMYVTEAAMPQSINQPFHRCKEVVQCLVLFYRGWDLRKGHGKDFVMERWIKEIQTFKLGKIHKLCYNRQKKKKHVRRIFSLGE</sequence>
<feature type="region of interest" description="Disordered" evidence="1">
    <location>
        <begin position="26"/>
        <end position="45"/>
    </location>
</feature>
<feature type="compositionally biased region" description="Low complexity" evidence="1">
    <location>
        <begin position="28"/>
        <end position="44"/>
    </location>
</feature>
<keyword evidence="3" id="KW-1185">Reference proteome</keyword>
<dbReference type="Proteomes" id="UP000827092">
    <property type="component" value="Unassembled WGS sequence"/>
</dbReference>
<dbReference type="AlphaFoldDB" id="A0AAV6VCH2"/>
<organism evidence="2 3">
    <name type="scientific">Oedothorax gibbosus</name>
    <dbReference type="NCBI Taxonomy" id="931172"/>
    <lineage>
        <taxon>Eukaryota</taxon>
        <taxon>Metazoa</taxon>
        <taxon>Ecdysozoa</taxon>
        <taxon>Arthropoda</taxon>
        <taxon>Chelicerata</taxon>
        <taxon>Arachnida</taxon>
        <taxon>Araneae</taxon>
        <taxon>Araneomorphae</taxon>
        <taxon>Entelegynae</taxon>
        <taxon>Araneoidea</taxon>
        <taxon>Linyphiidae</taxon>
        <taxon>Erigoninae</taxon>
        <taxon>Oedothorax</taxon>
    </lineage>
</organism>
<evidence type="ECO:0000313" key="2">
    <source>
        <dbReference type="EMBL" id="KAG8194046.1"/>
    </source>
</evidence>
<proteinExistence type="predicted"/>
<name>A0AAV6VCH2_9ARAC</name>